<evidence type="ECO:0000259" key="10">
    <source>
        <dbReference type="PROSITE" id="PS51198"/>
    </source>
</evidence>
<keyword evidence="2 9" id="KW-0378">Hydrolase</keyword>
<dbReference type="GO" id="GO:0006260">
    <property type="term" value="P:DNA replication"/>
    <property type="evidence" value="ECO:0007669"/>
    <property type="project" value="InterPro"/>
</dbReference>
<dbReference type="InterPro" id="IPR036388">
    <property type="entry name" value="WH-like_DNA-bd_sf"/>
</dbReference>
<comment type="catalytic activity">
    <reaction evidence="6">
        <text>Couples ATP hydrolysis with the unwinding of duplex DNA by translocating in the 3'-5' direction.</text>
        <dbReference type="EC" id="5.6.2.4"/>
    </reaction>
</comment>
<dbReference type="InterPro" id="IPR036390">
    <property type="entry name" value="WH_DNA-bd_sf"/>
</dbReference>
<protein>
    <recommendedName>
        <fullName evidence="7">DNA 3'-5' helicase</fullName>
        <ecNumber evidence="7">5.6.2.4</ecNumber>
    </recommendedName>
</protein>
<dbReference type="InterPro" id="IPR014017">
    <property type="entry name" value="DNA_helicase_UvrD-like_C"/>
</dbReference>
<dbReference type="Gene3D" id="3.40.50.300">
    <property type="entry name" value="P-loop containing nucleotide triphosphate hydrolases"/>
    <property type="match status" value="3"/>
</dbReference>
<dbReference type="EMBL" id="CYXM01000002">
    <property type="protein sequence ID" value="CUM79973.1"/>
    <property type="molecule type" value="Genomic_DNA"/>
</dbReference>
<dbReference type="AlphaFoldDB" id="A0A173RPR3"/>
<dbReference type="Proteomes" id="UP000095673">
    <property type="component" value="Unassembled WGS sequence"/>
</dbReference>
<gene>
    <name evidence="11" type="primary">helD_1</name>
    <name evidence="11" type="ORF">ERS852580_00598</name>
</gene>
<feature type="binding site" evidence="9">
    <location>
        <begin position="155"/>
        <end position="162"/>
    </location>
    <ligand>
        <name>ATP</name>
        <dbReference type="ChEBI" id="CHEBI:30616"/>
    </ligand>
</feature>
<evidence type="ECO:0000313" key="11">
    <source>
        <dbReference type="EMBL" id="CUM79973.1"/>
    </source>
</evidence>
<accession>A0A173RPR3</accession>
<dbReference type="InterPro" id="IPR000212">
    <property type="entry name" value="DNA_helicase_UvrD/REP"/>
</dbReference>
<reference evidence="11 12" key="1">
    <citation type="submission" date="2015-09" db="EMBL/GenBank/DDBJ databases">
        <authorList>
            <consortium name="Pathogen Informatics"/>
        </authorList>
    </citation>
    <scope>NUCLEOTIDE SEQUENCE [LARGE SCALE GENOMIC DNA]</scope>
    <source>
        <strain evidence="11 12">2789STDY5834968</strain>
    </source>
</reference>
<dbReference type="InterPro" id="IPR018982">
    <property type="entry name" value="RQC_domain"/>
</dbReference>
<dbReference type="Pfam" id="PF00580">
    <property type="entry name" value="UvrD-helicase"/>
    <property type="match status" value="1"/>
</dbReference>
<dbReference type="SUPFAM" id="SSF46785">
    <property type="entry name" value="Winged helix' DNA-binding domain"/>
    <property type="match status" value="1"/>
</dbReference>
<dbReference type="EC" id="5.6.2.4" evidence="7"/>
<dbReference type="Pfam" id="PF13361">
    <property type="entry name" value="UvrD_C"/>
    <property type="match status" value="1"/>
</dbReference>
<dbReference type="GO" id="GO:0000725">
    <property type="term" value="P:recombinational repair"/>
    <property type="evidence" value="ECO:0007669"/>
    <property type="project" value="TreeGrafter"/>
</dbReference>
<dbReference type="InterPro" id="IPR014016">
    <property type="entry name" value="UvrD-like_ATP-bd"/>
</dbReference>
<keyword evidence="3 9" id="KW-0347">Helicase</keyword>
<evidence type="ECO:0000256" key="7">
    <source>
        <dbReference type="ARBA" id="ARBA00034808"/>
    </source>
</evidence>
<evidence type="ECO:0000256" key="1">
    <source>
        <dbReference type="ARBA" id="ARBA00022741"/>
    </source>
</evidence>
<evidence type="ECO:0000256" key="8">
    <source>
        <dbReference type="ARBA" id="ARBA00048988"/>
    </source>
</evidence>
<dbReference type="OrthoDB" id="9809039at2"/>
<dbReference type="RefSeq" id="WP_055237250.1">
    <property type="nucleotide sequence ID" value="NZ_CYXM01000002.1"/>
</dbReference>
<feature type="domain" description="UvrD-like helicase ATP-binding" evidence="10">
    <location>
        <begin position="134"/>
        <end position="617"/>
    </location>
</feature>
<keyword evidence="4 9" id="KW-0067">ATP-binding</keyword>
<evidence type="ECO:0000256" key="6">
    <source>
        <dbReference type="ARBA" id="ARBA00034617"/>
    </source>
</evidence>
<keyword evidence="5" id="KW-0413">Isomerase</keyword>
<dbReference type="PANTHER" id="PTHR11070">
    <property type="entry name" value="UVRD / RECB / PCRA DNA HELICASE FAMILY MEMBER"/>
    <property type="match status" value="1"/>
</dbReference>
<organism evidence="11 12">
    <name type="scientific">Agathobacter rectalis</name>
    <dbReference type="NCBI Taxonomy" id="39491"/>
    <lineage>
        <taxon>Bacteria</taxon>
        <taxon>Bacillati</taxon>
        <taxon>Bacillota</taxon>
        <taxon>Clostridia</taxon>
        <taxon>Lachnospirales</taxon>
        <taxon>Lachnospiraceae</taxon>
        <taxon>Agathobacter</taxon>
    </lineage>
</organism>
<comment type="catalytic activity">
    <reaction evidence="8">
        <text>ATP + H2O = ADP + phosphate + H(+)</text>
        <dbReference type="Rhea" id="RHEA:13065"/>
        <dbReference type="ChEBI" id="CHEBI:15377"/>
        <dbReference type="ChEBI" id="CHEBI:15378"/>
        <dbReference type="ChEBI" id="CHEBI:30616"/>
        <dbReference type="ChEBI" id="CHEBI:43474"/>
        <dbReference type="ChEBI" id="CHEBI:456216"/>
        <dbReference type="EC" id="5.6.2.4"/>
    </reaction>
</comment>
<evidence type="ECO:0000256" key="9">
    <source>
        <dbReference type="PROSITE-ProRule" id="PRU00560"/>
    </source>
</evidence>
<dbReference type="Pfam" id="PF09382">
    <property type="entry name" value="RQC"/>
    <property type="match status" value="1"/>
</dbReference>
<dbReference type="GO" id="GO:0043138">
    <property type="term" value="F:3'-5' DNA helicase activity"/>
    <property type="evidence" value="ECO:0007669"/>
    <property type="project" value="UniProtKB-EC"/>
</dbReference>
<evidence type="ECO:0000256" key="5">
    <source>
        <dbReference type="ARBA" id="ARBA00023235"/>
    </source>
</evidence>
<name>A0A173RPR3_9FIRM</name>
<dbReference type="PROSITE" id="PS51198">
    <property type="entry name" value="UVRD_HELICASE_ATP_BIND"/>
    <property type="match status" value="1"/>
</dbReference>
<dbReference type="GO" id="GO:0005829">
    <property type="term" value="C:cytosol"/>
    <property type="evidence" value="ECO:0007669"/>
    <property type="project" value="TreeGrafter"/>
</dbReference>
<sequence length="1107" mass="129056">MGIFSRIFGIRKINNISSDLDKKQNDNIVELLELKSFLDELLKKNQYISKREFLSSVDKKKDVLHFFDVLIQSQMLENFCKSNRQSVQEITAALDECNKINDIIDFHNEQYIKQALINEREYFDSILKKVDKNILLDEDQRRVILTDEDYCLVIAGAGAGKTTTVAAKVKFLVDKKNIKPSQILVVSFTNKAVNELKEKINKELEIDCPIATFHSVGNAIININTPEEKLNIVDQSKLYFVIRDYFRNAILQNESIVNKLIMFFASYFDAPYEGDDLNSFFNNIAKANFSTLRSDLEDFKREIIDTRTKKSVTIQNEVLRSQQEVEIANFLYLNNIEYEYEPIYQYNISYSRKPYTPDFIIYQDDKCAYIEHFGITESGKNNRYSDEELTRYKKAVNDKVRLHNEHGTVLIYTFSGYNDNRPLIMHLKEELESKGFILKPRSNKEIMEMLVTGEENRYIRKLLNLICRFISNFKVNGYSDDEFNRMYHSTQNVRSRLFLDICNDCYLEYERWLNENKAVDFEDMINESARILNEVKDMNQKLDFKYVIVDEYQDISKQRFDLTKALAEVTNAKIIAVGDDWQSIYAFSGADITLFTSFAEKMGYAKLLKIVKTYRNSQEVIDIAGNFIQKNSKQITKRLISPKKINDPVVIYTYDSTYKGKNGNRKSGSNYAIAYAVQTAIEQLLEYKKNENISPGTILLLGRFGFDGDRLERTGLFEYSHRGSKIRSVKYPNLDITYMTAHSSKGLGYDDVIIINGKNETYGFPSKVEDDPVLAFVIKGDRSIDYAEERRLFYVAMTRTKNRVFMIAPEQNPSEFLIELKRDYKNVVVHGDWNENDAFRTKHKKCPLCGYPLQLKYKKSYGLRLYICSNEPEICGFMTNDYSAGKLSIQKCDKCREGYLIVKKGTGTSYFLGCTNYKKDGTGCNNTISKINYYKQMNYELEPDNKISNKDNKLYQNDNKSAITKNNSIVSDYVEIVKADLEPILFNKLVLNDVIYIILNALQNISVKKYYNKTILINVLIECNNKIIIDNNLIQIPEYGQLKNMSYDDIDTIIEWMINKHLILRTKERYPVLHSTYEGLHYSKYIGIKEMKQLKEYLEKEVVTWKW</sequence>
<dbReference type="SUPFAM" id="SSF52540">
    <property type="entry name" value="P-loop containing nucleoside triphosphate hydrolases"/>
    <property type="match status" value="1"/>
</dbReference>
<proteinExistence type="predicted"/>
<dbReference type="GO" id="GO:0016887">
    <property type="term" value="F:ATP hydrolysis activity"/>
    <property type="evidence" value="ECO:0007669"/>
    <property type="project" value="RHEA"/>
</dbReference>
<dbReference type="GO" id="GO:0003677">
    <property type="term" value="F:DNA binding"/>
    <property type="evidence" value="ECO:0007669"/>
    <property type="project" value="InterPro"/>
</dbReference>
<evidence type="ECO:0000256" key="4">
    <source>
        <dbReference type="ARBA" id="ARBA00022840"/>
    </source>
</evidence>
<dbReference type="GO" id="GO:0005524">
    <property type="term" value="F:ATP binding"/>
    <property type="evidence" value="ECO:0007669"/>
    <property type="project" value="UniProtKB-UniRule"/>
</dbReference>
<evidence type="ECO:0000256" key="3">
    <source>
        <dbReference type="ARBA" id="ARBA00022806"/>
    </source>
</evidence>
<dbReference type="Gene3D" id="1.10.10.10">
    <property type="entry name" value="Winged helix-like DNA-binding domain superfamily/Winged helix DNA-binding domain"/>
    <property type="match status" value="1"/>
</dbReference>
<dbReference type="InterPro" id="IPR027417">
    <property type="entry name" value="P-loop_NTPase"/>
</dbReference>
<dbReference type="Gene3D" id="3.40.91.30">
    <property type="match status" value="1"/>
</dbReference>
<evidence type="ECO:0000313" key="12">
    <source>
        <dbReference type="Proteomes" id="UP000095673"/>
    </source>
</evidence>
<dbReference type="PANTHER" id="PTHR11070:SF63">
    <property type="entry name" value="DNA HELICASE IV"/>
    <property type="match status" value="1"/>
</dbReference>
<evidence type="ECO:0000256" key="2">
    <source>
        <dbReference type="ARBA" id="ARBA00022801"/>
    </source>
</evidence>
<keyword evidence="1 9" id="KW-0547">Nucleotide-binding</keyword>